<feature type="domain" description="FAD dependent oxidoreductase" evidence="7">
    <location>
        <begin position="10"/>
        <end position="336"/>
    </location>
</feature>
<dbReference type="GO" id="GO:0005737">
    <property type="term" value="C:cytoplasm"/>
    <property type="evidence" value="ECO:0007669"/>
    <property type="project" value="TreeGrafter"/>
</dbReference>
<evidence type="ECO:0000256" key="5">
    <source>
        <dbReference type="ARBA" id="ARBA00023002"/>
    </source>
</evidence>
<dbReference type="GO" id="GO:0019478">
    <property type="term" value="P:D-amino acid catabolic process"/>
    <property type="evidence" value="ECO:0007669"/>
    <property type="project" value="TreeGrafter"/>
</dbReference>
<comment type="similarity">
    <text evidence="2">Belongs to the DAMOX/DASOX family.</text>
</comment>
<feature type="binding site" evidence="6">
    <location>
        <position position="232"/>
    </location>
    <ligand>
        <name>D-dopa</name>
        <dbReference type="ChEBI" id="CHEBI:149689"/>
    </ligand>
</feature>
<evidence type="ECO:0000256" key="4">
    <source>
        <dbReference type="ARBA" id="ARBA00022827"/>
    </source>
</evidence>
<evidence type="ECO:0000256" key="6">
    <source>
        <dbReference type="PIRSR" id="PIRSR000189-1"/>
    </source>
</evidence>
<dbReference type="GO" id="GO:0071949">
    <property type="term" value="F:FAD binding"/>
    <property type="evidence" value="ECO:0007669"/>
    <property type="project" value="InterPro"/>
</dbReference>
<dbReference type="GO" id="GO:0003884">
    <property type="term" value="F:D-amino-acid oxidase activity"/>
    <property type="evidence" value="ECO:0007669"/>
    <property type="project" value="InterPro"/>
</dbReference>
<dbReference type="PROSITE" id="PS00677">
    <property type="entry name" value="DAO"/>
    <property type="match status" value="1"/>
</dbReference>
<dbReference type="RefSeq" id="XP_024327326.1">
    <property type="nucleotide sequence ID" value="XM_024465307.1"/>
</dbReference>
<keyword evidence="3" id="KW-0285">Flavoprotein</keyword>
<comment type="cofactor">
    <cofactor evidence="1 6">
        <name>FAD</name>
        <dbReference type="ChEBI" id="CHEBI:57692"/>
    </cofactor>
</comment>
<dbReference type="Gene3D" id="3.40.50.720">
    <property type="entry name" value="NAD(P)-binding Rossmann-like Domain"/>
    <property type="match status" value="1"/>
</dbReference>
<accession>A0A177AKM6</accession>
<dbReference type="AlphaFoldDB" id="A0A177AKM6"/>
<dbReference type="PIRSF" id="PIRSF000189">
    <property type="entry name" value="D-aa_oxidase"/>
    <property type="match status" value="1"/>
</dbReference>
<gene>
    <name evidence="8" type="ORF">VC83_01632</name>
</gene>
<proteinExistence type="inferred from homology"/>
<dbReference type="eggNOG" id="KOG3923">
    <property type="taxonomic scope" value="Eukaryota"/>
</dbReference>
<dbReference type="InterPro" id="IPR006181">
    <property type="entry name" value="D-amino_acid_oxidase_CS"/>
</dbReference>
<dbReference type="Pfam" id="PF01266">
    <property type="entry name" value="DAO"/>
    <property type="match status" value="1"/>
</dbReference>
<feature type="binding site" evidence="6">
    <location>
        <position position="323"/>
    </location>
    <ligand>
        <name>D-dopa</name>
        <dbReference type="ChEBI" id="CHEBI:149689"/>
    </ligand>
</feature>
<evidence type="ECO:0000259" key="7">
    <source>
        <dbReference type="Pfam" id="PF01266"/>
    </source>
</evidence>
<protein>
    <recommendedName>
        <fullName evidence="7">FAD dependent oxidoreductase domain-containing protein</fullName>
    </recommendedName>
</protein>
<evidence type="ECO:0000313" key="8">
    <source>
        <dbReference type="EMBL" id="OAF62052.1"/>
    </source>
</evidence>
<keyword evidence="5" id="KW-0560">Oxidoreductase</keyword>
<name>A0A177AKM6_9PEZI</name>
<dbReference type="InterPro" id="IPR023209">
    <property type="entry name" value="DAO"/>
</dbReference>
<reference evidence="8" key="1">
    <citation type="submission" date="2016-03" db="EMBL/GenBank/DDBJ databases">
        <title>Updated assembly of Pseudogymnoascus destructans, the fungus causing white-nose syndrome of bats.</title>
        <authorList>
            <person name="Palmer J.M."/>
            <person name="Drees K.P."/>
            <person name="Foster J.T."/>
            <person name="Lindner D.L."/>
        </authorList>
    </citation>
    <scope>NUCLEOTIDE SEQUENCE [LARGE SCALE GENOMIC DNA]</scope>
    <source>
        <strain evidence="8">20631-21</strain>
    </source>
</reference>
<evidence type="ECO:0000256" key="3">
    <source>
        <dbReference type="ARBA" id="ARBA00022630"/>
    </source>
</evidence>
<evidence type="ECO:0000256" key="1">
    <source>
        <dbReference type="ARBA" id="ARBA00001974"/>
    </source>
</evidence>
<dbReference type="Gene3D" id="3.30.9.10">
    <property type="entry name" value="D-Amino Acid Oxidase, subunit A, domain 2"/>
    <property type="match status" value="1"/>
</dbReference>
<dbReference type="PANTHER" id="PTHR11530:SF11">
    <property type="entry name" value="D-ASPARTATE OXIDASE"/>
    <property type="match status" value="1"/>
</dbReference>
<feature type="binding site" evidence="6">
    <location>
        <position position="292"/>
    </location>
    <ligand>
        <name>D-dopa</name>
        <dbReference type="ChEBI" id="CHEBI:149689"/>
    </ligand>
</feature>
<dbReference type="GeneID" id="36284721"/>
<dbReference type="InterPro" id="IPR006076">
    <property type="entry name" value="FAD-dep_OxRdtase"/>
</dbReference>
<dbReference type="SUPFAM" id="SSF51971">
    <property type="entry name" value="Nucleotide-binding domain"/>
    <property type="match status" value="1"/>
</dbReference>
<dbReference type="Proteomes" id="UP000077154">
    <property type="component" value="Unassembled WGS sequence"/>
</dbReference>
<feature type="binding site" evidence="6">
    <location>
        <position position="225"/>
    </location>
    <ligand>
        <name>D-dopa</name>
        <dbReference type="ChEBI" id="CHEBI:149689"/>
    </ligand>
</feature>
<feature type="binding site" evidence="6">
    <location>
        <begin position="51"/>
        <end position="52"/>
    </location>
    <ligand>
        <name>FAD</name>
        <dbReference type="ChEBI" id="CHEBI:57692"/>
    </ligand>
</feature>
<evidence type="ECO:0000256" key="2">
    <source>
        <dbReference type="ARBA" id="ARBA00006730"/>
    </source>
</evidence>
<dbReference type="OrthoDB" id="2015447at2759"/>
<sequence length="358" mass="39555">MVSFNSSDSIVIVGAGIVGLNVALVLAERGYGQSITVIAEHHPGDTSMTYTSPWAGCNFSAISGSDANALKWDQLGYSHLTKLASERPDETFVHRTPSTELWDENVPYDKIKAMSEYLEDFRILPQEELPEQVKFAVSFTTLTINAPNHLQYLYNRLKQYGVQFLRQKIPSILSAFASPTTKVVFNCIGNAAKTLPGVEDAKCYPTRGQVVLVKAPQVRSNVMRHGKDYETYVIPRPGSDGNVILGGYMQKGVGDGATYSYETESILDRTKRLSSELREMEPQILAVFAGLRPSREGGARIERDELIVAGDKRVIVHNYGAGGTGFQAGYGMAMEAVKTVEDVLREIRKNDTRPRPRL</sequence>
<dbReference type="EMBL" id="KV441388">
    <property type="protein sequence ID" value="OAF62052.1"/>
    <property type="molecule type" value="Genomic_DNA"/>
</dbReference>
<keyword evidence="4 6" id="KW-0274">FAD</keyword>
<organism evidence="8">
    <name type="scientific">Pseudogymnoascus destructans</name>
    <dbReference type="NCBI Taxonomy" id="655981"/>
    <lineage>
        <taxon>Eukaryota</taxon>
        <taxon>Fungi</taxon>
        <taxon>Dikarya</taxon>
        <taxon>Ascomycota</taxon>
        <taxon>Pezizomycotina</taxon>
        <taxon>Leotiomycetes</taxon>
        <taxon>Thelebolales</taxon>
        <taxon>Thelebolaceae</taxon>
        <taxon>Pseudogymnoascus</taxon>
    </lineage>
</organism>
<dbReference type="PANTHER" id="PTHR11530">
    <property type="entry name" value="D-AMINO ACID OXIDASE"/>
    <property type="match status" value="1"/>
</dbReference>
<dbReference type="VEuPathDB" id="FungiDB:GMDG_02931"/>
<dbReference type="SUPFAM" id="SSF54373">
    <property type="entry name" value="FAD-linked reductases, C-terminal domain"/>
    <property type="match status" value="1"/>
</dbReference>